<keyword evidence="5" id="KW-1185">Reference proteome</keyword>
<proteinExistence type="predicted"/>
<feature type="compositionally biased region" description="Low complexity" evidence="1">
    <location>
        <begin position="38"/>
        <end position="49"/>
    </location>
</feature>
<evidence type="ECO:0000259" key="3">
    <source>
        <dbReference type="PROSITE" id="PS51159"/>
    </source>
</evidence>
<feature type="region of interest" description="Disordered" evidence="1">
    <location>
        <begin position="585"/>
        <end position="621"/>
    </location>
</feature>
<dbReference type="PROSITE" id="PS51159">
    <property type="entry name" value="CBM21"/>
    <property type="match status" value="1"/>
</dbReference>
<feature type="compositionally biased region" description="Basic residues" evidence="1">
    <location>
        <begin position="324"/>
        <end position="334"/>
    </location>
</feature>
<protein>
    <submittedName>
        <fullName evidence="4">Uncharacterized LOC105929493</fullName>
    </submittedName>
</protein>
<feature type="region of interest" description="Disordered" evidence="1">
    <location>
        <begin position="1001"/>
        <end position="1087"/>
    </location>
</feature>
<dbReference type="Gene3D" id="2.60.40.2440">
    <property type="entry name" value="Carbohydrate binding type-21 domain"/>
    <property type="match status" value="1"/>
</dbReference>
<feature type="region of interest" description="Disordered" evidence="1">
    <location>
        <begin position="430"/>
        <end position="449"/>
    </location>
</feature>
<accession>A0A3Q2QTC9</accession>
<feature type="region of interest" description="Disordered" evidence="1">
    <location>
        <begin position="18"/>
        <end position="65"/>
    </location>
</feature>
<dbReference type="CDD" id="cd22255">
    <property type="entry name" value="PBD_PPP1R3A"/>
    <property type="match status" value="1"/>
</dbReference>
<dbReference type="PANTHER" id="PTHR12307:SF2">
    <property type="entry name" value="PROTEIN PHOSPHATASE 1 REGULATORY SUBUNIT 3A"/>
    <property type="match status" value="1"/>
</dbReference>
<keyword evidence="2" id="KW-0812">Transmembrane</keyword>
<dbReference type="GO" id="GO:0008157">
    <property type="term" value="F:protein phosphatase 1 binding"/>
    <property type="evidence" value="ECO:0007669"/>
    <property type="project" value="TreeGrafter"/>
</dbReference>
<dbReference type="PANTHER" id="PTHR12307">
    <property type="entry name" value="PROTEIN PHOSPHATASE 1 REGULATORY SUBUNIT"/>
    <property type="match status" value="1"/>
</dbReference>
<dbReference type="InterPro" id="IPR050782">
    <property type="entry name" value="PP1_regulatory_subunit_3"/>
</dbReference>
<feature type="region of interest" description="Disordered" evidence="1">
    <location>
        <begin position="264"/>
        <end position="285"/>
    </location>
</feature>
<feature type="transmembrane region" description="Helical" evidence="2">
    <location>
        <begin position="1193"/>
        <end position="1226"/>
    </location>
</feature>
<dbReference type="Proteomes" id="UP000265000">
    <property type="component" value="Unplaced"/>
</dbReference>
<feature type="region of interest" description="Disordered" evidence="1">
    <location>
        <begin position="1109"/>
        <end position="1154"/>
    </location>
</feature>
<reference evidence="4" key="2">
    <citation type="submission" date="2025-09" db="UniProtKB">
        <authorList>
            <consortium name="Ensembl"/>
        </authorList>
    </citation>
    <scope>IDENTIFICATION</scope>
</reference>
<keyword evidence="2" id="KW-1133">Transmembrane helix</keyword>
<sequence>MEFAGRLRPSEACNYLEVPGLSGLDPDEDEGDLIVGFRPKSSPIPSRRSSVSDEDSDPEPPLCGSRRVSFADAKGLSLVQVKEFALWDVPKLPGHDSADGEGKDLMEYHLSPLTFSLPLSPKDVHAKVLDQKVELETIGLLPGTTILKGVIRVLNISYNKSVFIRTSLDRWVTHFDLLAEYVPGSSDGVTDSFSFKLTLVPPLGDQGVRVDFCLRYETPAGTFWANNNDRNYVLSCQRGMREGTEKPQRESANKKSCLKAASQSVSTAETISSKPASTQENMSTDESVRALEVGASTAKRISEGQSATSNAEGQTLLVENKQNGSRRRQRKAARMARLRDYYAQRDDGGDDACTDKRTSETKQATCKAIPGDRVVGLQPFVEGKIQSQCPQVVFEALEACSTPLHNPAHDHTSTKQVKSDLLVLARGESASDISNNPPLSAHEPTPAEQQNAGEIVITNQDTCMTLACTNNSATPNGESLISRNPSFPLGSVVAPLYHQAFQRGAGENNALNNRDFNLPCETRQACDIVPINTRSSVGKVQANLTDTQGSNVDCLAVNLISPTSEGNQTVDKTPRCADIVQNPTEMENNQNQPDQSNTDTSPGQQCLLEDSVPPESVNSQTDAQKEIMAYEVARPPQCQSSEQNPSIITANVDETLAQDESNACPRPVQITPGHVVEGAEQLVNGEINCECPDVNKDDESRKTDTSFVEDNFLQVFDELNSNQTDSEGCLNSLVYICKPERTDLTSLDVSLETDEDRNMENKDVFASETGNESNFGRIKAMYEVAQSIMNEVRSSCQCHADMSGTPTGQNVLEKKGQCETDSSFLKQDEDFLLIDIVEGKNWETMVEEEEDSVLSKEGELLYLKTEANETDEKVEERTDIKVDDAEVLENQGCIGQICKQVNVMKTERIESTEVEKMDGQEGTELQNVTELQSVSADKSSVEDEREKMEIDIKQDHLAQLINENGEQKNADFQDVFHVSEGGEIVIIDADSDMAMRNREAELESDFRQNKVGDGLPAVVGRAPNADTSERQQACIQTDTLQSDDTGVQSSKDATGDPSNADTERSTSEGGMCDSADDPDSASGDSDSDEELLLYVHCLRASGAPAQIQKDKIRDAGFKARKRPSISRGKVPPTSMPSISEAVDEEPQHGSPPEIQEGMKTAAEATSDPQESINPNEWRWKDLFSCSNASKTLLYASLIVIFTVVAYHYDFLACFLLYLISVIWLCCQGESQLFRNK</sequence>
<feature type="compositionally biased region" description="Basic and acidic residues" evidence="1">
    <location>
        <begin position="1001"/>
        <end position="1010"/>
    </location>
</feature>
<dbReference type="GO" id="GO:0005979">
    <property type="term" value="P:regulation of glycogen biosynthetic process"/>
    <property type="evidence" value="ECO:0007669"/>
    <property type="project" value="TreeGrafter"/>
</dbReference>
<dbReference type="GeneTree" id="ENSGT00940000157682"/>
<dbReference type="Pfam" id="PF03370">
    <property type="entry name" value="CBM_21"/>
    <property type="match status" value="1"/>
</dbReference>
<dbReference type="InterPro" id="IPR005036">
    <property type="entry name" value="CBM21_dom"/>
</dbReference>
<evidence type="ECO:0000313" key="4">
    <source>
        <dbReference type="Ensembl" id="ENSFHEP00000030237.1"/>
    </source>
</evidence>
<feature type="compositionally biased region" description="Polar residues" evidence="1">
    <location>
        <begin position="1030"/>
        <end position="1060"/>
    </location>
</feature>
<evidence type="ECO:0000256" key="2">
    <source>
        <dbReference type="SAM" id="Phobius"/>
    </source>
</evidence>
<name>A0A3Q2QTC9_FUNHE</name>
<dbReference type="Ensembl" id="ENSFHET00000021597.1">
    <property type="protein sequence ID" value="ENSFHEP00000030237.1"/>
    <property type="gene ID" value="ENSFHEG00000015419.1"/>
</dbReference>
<reference evidence="4" key="1">
    <citation type="submission" date="2025-08" db="UniProtKB">
        <authorList>
            <consortium name="Ensembl"/>
        </authorList>
    </citation>
    <scope>IDENTIFICATION</scope>
</reference>
<keyword evidence="2" id="KW-0472">Membrane</keyword>
<feature type="compositionally biased region" description="Polar residues" evidence="1">
    <location>
        <begin position="303"/>
        <end position="313"/>
    </location>
</feature>
<evidence type="ECO:0000256" key="1">
    <source>
        <dbReference type="SAM" id="MobiDB-lite"/>
    </source>
</evidence>
<organism evidence="4 5">
    <name type="scientific">Fundulus heteroclitus</name>
    <name type="common">Killifish</name>
    <name type="synonym">Mummichog</name>
    <dbReference type="NCBI Taxonomy" id="8078"/>
    <lineage>
        <taxon>Eukaryota</taxon>
        <taxon>Metazoa</taxon>
        <taxon>Chordata</taxon>
        <taxon>Craniata</taxon>
        <taxon>Vertebrata</taxon>
        <taxon>Euteleostomi</taxon>
        <taxon>Actinopterygii</taxon>
        <taxon>Neopterygii</taxon>
        <taxon>Teleostei</taxon>
        <taxon>Neoteleostei</taxon>
        <taxon>Acanthomorphata</taxon>
        <taxon>Ovalentaria</taxon>
        <taxon>Atherinomorphae</taxon>
        <taxon>Cyprinodontiformes</taxon>
        <taxon>Fundulidae</taxon>
        <taxon>Fundulus</taxon>
    </lineage>
</organism>
<dbReference type="InterPro" id="IPR038175">
    <property type="entry name" value="CBM21_dom_sf"/>
</dbReference>
<dbReference type="STRING" id="8078.ENSFHEP00000030237"/>
<dbReference type="GO" id="GO:0000164">
    <property type="term" value="C:protein phosphatase type 1 complex"/>
    <property type="evidence" value="ECO:0007669"/>
    <property type="project" value="TreeGrafter"/>
</dbReference>
<feature type="domain" description="CBM21" evidence="3">
    <location>
        <begin position="125"/>
        <end position="235"/>
    </location>
</feature>
<feature type="compositionally biased region" description="Polar residues" evidence="1">
    <location>
        <begin position="585"/>
        <end position="604"/>
    </location>
</feature>
<dbReference type="GO" id="GO:2001069">
    <property type="term" value="F:glycogen binding"/>
    <property type="evidence" value="ECO:0007669"/>
    <property type="project" value="TreeGrafter"/>
</dbReference>
<feature type="compositionally biased region" description="Acidic residues" evidence="1">
    <location>
        <begin position="1074"/>
        <end position="1087"/>
    </location>
</feature>
<dbReference type="AlphaFoldDB" id="A0A3Q2QTC9"/>
<evidence type="ECO:0000313" key="5">
    <source>
        <dbReference type="Proteomes" id="UP000265000"/>
    </source>
</evidence>
<feature type="region of interest" description="Disordered" evidence="1">
    <location>
        <begin position="300"/>
        <end position="334"/>
    </location>
</feature>